<dbReference type="PANTHER" id="PTHR30250:SF29">
    <property type="entry name" value="POLYSACCHARIDE BIOSYNTHESIS PROTEIN C-TERMINAL DOMAIN-CONTAINING PROTEIN"/>
    <property type="match status" value="1"/>
</dbReference>
<feature type="transmembrane region" description="Helical" evidence="6">
    <location>
        <begin position="181"/>
        <end position="201"/>
    </location>
</feature>
<dbReference type="RefSeq" id="WP_115251456.1">
    <property type="nucleotide sequence ID" value="NZ_UHFF01000002.1"/>
</dbReference>
<dbReference type="GeneID" id="83703839"/>
<accession>A0A380JPN1</accession>
<evidence type="ECO:0000256" key="2">
    <source>
        <dbReference type="ARBA" id="ARBA00022475"/>
    </source>
</evidence>
<evidence type="ECO:0000313" key="8">
    <source>
        <dbReference type="Proteomes" id="UP000254461"/>
    </source>
</evidence>
<keyword evidence="3 6" id="KW-0812">Transmembrane</keyword>
<evidence type="ECO:0000256" key="1">
    <source>
        <dbReference type="ARBA" id="ARBA00004651"/>
    </source>
</evidence>
<feature type="transmembrane region" description="Helical" evidence="6">
    <location>
        <begin position="16"/>
        <end position="35"/>
    </location>
</feature>
<feature type="transmembrane region" description="Helical" evidence="6">
    <location>
        <begin position="348"/>
        <end position="368"/>
    </location>
</feature>
<feature type="transmembrane region" description="Helical" evidence="6">
    <location>
        <begin position="83"/>
        <end position="105"/>
    </location>
</feature>
<feature type="transmembrane region" description="Helical" evidence="6">
    <location>
        <begin position="158"/>
        <end position="175"/>
    </location>
</feature>
<gene>
    <name evidence="7" type="primary">ytgP_1</name>
    <name evidence="7" type="ORF">NCTC12092_00010</name>
</gene>
<feature type="transmembrane region" description="Helical" evidence="6">
    <location>
        <begin position="409"/>
        <end position="426"/>
    </location>
</feature>
<evidence type="ECO:0000256" key="5">
    <source>
        <dbReference type="ARBA" id="ARBA00023136"/>
    </source>
</evidence>
<organism evidence="7 8">
    <name type="scientific">Streptococcus equi subsp. equi</name>
    <dbReference type="NCBI Taxonomy" id="148942"/>
    <lineage>
        <taxon>Bacteria</taxon>
        <taxon>Bacillati</taxon>
        <taxon>Bacillota</taxon>
        <taxon>Bacilli</taxon>
        <taxon>Lactobacillales</taxon>
        <taxon>Streptococcaceae</taxon>
        <taxon>Streptococcus</taxon>
    </lineage>
</organism>
<keyword evidence="5 6" id="KW-0472">Membrane</keyword>
<proteinExistence type="predicted"/>
<feature type="transmembrane region" description="Helical" evidence="6">
    <location>
        <begin position="315"/>
        <end position="336"/>
    </location>
</feature>
<dbReference type="InterPro" id="IPR002797">
    <property type="entry name" value="Polysacc_synth"/>
</dbReference>
<keyword evidence="4 6" id="KW-1133">Transmembrane helix</keyword>
<evidence type="ECO:0000256" key="6">
    <source>
        <dbReference type="SAM" id="Phobius"/>
    </source>
</evidence>
<sequence length="503" mass="55895">MRLNLEKLPHKTKQSSLLIVISGFMSKLLAASYRIPYQNLVGDRGFYAYQQIYPLLGIISALGLTALPNVIASMAQKKKQLQLAALFKLQCCTSFLLSGILVLSHKALASWMGAQQLAPSIVITAMVLLTVPFISFYRGLAQADMNMAPTALSQVLEQIIRVAIIIVAALCYRVLGWTVYLTANVAAFGNLVASLVILAYLKRYSTYSLKSFFSGDTIAIRDLTSLGLPTLVFLLFSVYLLVFQLVDSLLVKNTLVNSGLSELTAEMTKGVYDRGQPLLQFGLIFSTALFTAYLPNLTALFHVERGIYKEQSQCFFEFIFYFSLTLTVGFISILHLMNRALFEDNKGWMALVIYLMIIAVSSMIQFFHQKCFIEDHIKQSLLILLFGFLLKLGLTPILTYYYAIVGSSLSTLIPLLVVLLLYTVLADIDFKAIVNAKYGLALVIMLMCVLTSQYCLPLSGRLGALISLLVSSAVGLSSFLIACKKLDVFKKKLWSFLPFVKEK</sequence>
<feature type="transmembrane region" description="Helical" evidence="6">
    <location>
        <begin position="462"/>
        <end position="483"/>
    </location>
</feature>
<reference evidence="7 8" key="1">
    <citation type="submission" date="2018-06" db="EMBL/GenBank/DDBJ databases">
        <authorList>
            <consortium name="Pathogen Informatics"/>
            <person name="Doyle S."/>
        </authorList>
    </citation>
    <scope>NUCLEOTIDE SEQUENCE [LARGE SCALE GENOMIC DNA]</scope>
    <source>
        <strain evidence="7 8">NCTC12092</strain>
    </source>
</reference>
<evidence type="ECO:0000256" key="4">
    <source>
        <dbReference type="ARBA" id="ARBA00022989"/>
    </source>
</evidence>
<evidence type="ECO:0000256" key="3">
    <source>
        <dbReference type="ARBA" id="ARBA00022692"/>
    </source>
</evidence>
<dbReference type="AlphaFoldDB" id="A0A380JPN1"/>
<feature type="transmembrane region" description="Helical" evidence="6">
    <location>
        <begin position="222"/>
        <end position="246"/>
    </location>
</feature>
<protein>
    <submittedName>
        <fullName evidence="7">Polysaccharide biosynthesis protein</fullName>
    </submittedName>
</protein>
<feature type="transmembrane region" description="Helical" evidence="6">
    <location>
        <begin position="438"/>
        <end position="456"/>
    </location>
</feature>
<dbReference type="Proteomes" id="UP000254461">
    <property type="component" value="Unassembled WGS sequence"/>
</dbReference>
<feature type="transmembrane region" description="Helical" evidence="6">
    <location>
        <begin position="380"/>
        <end position="403"/>
    </location>
</feature>
<dbReference type="PANTHER" id="PTHR30250">
    <property type="entry name" value="PST FAMILY PREDICTED COLANIC ACID TRANSPORTER"/>
    <property type="match status" value="1"/>
</dbReference>
<dbReference type="GO" id="GO:0005886">
    <property type="term" value="C:plasma membrane"/>
    <property type="evidence" value="ECO:0007669"/>
    <property type="project" value="UniProtKB-SubCell"/>
</dbReference>
<keyword evidence="2" id="KW-1003">Cell membrane</keyword>
<comment type="subcellular location">
    <subcellularLocation>
        <location evidence="1">Cell membrane</location>
        <topology evidence="1">Multi-pass membrane protein</topology>
    </subcellularLocation>
</comment>
<feature type="transmembrane region" description="Helical" evidence="6">
    <location>
        <begin position="117"/>
        <end position="137"/>
    </location>
</feature>
<dbReference type="InterPro" id="IPR050833">
    <property type="entry name" value="Poly_Biosynth_Transport"/>
</dbReference>
<dbReference type="Pfam" id="PF01943">
    <property type="entry name" value="Polysacc_synt"/>
    <property type="match status" value="1"/>
</dbReference>
<dbReference type="EMBL" id="UHFF01000002">
    <property type="protein sequence ID" value="SUN44316.1"/>
    <property type="molecule type" value="Genomic_DNA"/>
</dbReference>
<name>A0A380JPN1_9STRE</name>
<feature type="transmembrane region" description="Helical" evidence="6">
    <location>
        <begin position="278"/>
        <end position="303"/>
    </location>
</feature>
<evidence type="ECO:0000313" key="7">
    <source>
        <dbReference type="EMBL" id="SUN44316.1"/>
    </source>
</evidence>
<feature type="transmembrane region" description="Helical" evidence="6">
    <location>
        <begin position="47"/>
        <end position="71"/>
    </location>
</feature>